<dbReference type="Pfam" id="PF09079">
    <property type="entry name" value="WHD_Cdc6"/>
    <property type="match status" value="1"/>
</dbReference>
<evidence type="ECO:0000259" key="10">
    <source>
        <dbReference type="SMART" id="SM01074"/>
    </source>
</evidence>
<dbReference type="InterPro" id="IPR054425">
    <property type="entry name" value="Cdc6_ORC1-like_ATPase_lid"/>
</dbReference>
<dbReference type="GO" id="GO:0003688">
    <property type="term" value="F:DNA replication origin binding"/>
    <property type="evidence" value="ECO:0007669"/>
    <property type="project" value="TreeGrafter"/>
</dbReference>
<evidence type="ECO:0000313" key="11">
    <source>
        <dbReference type="EMBL" id="ODV92146.1"/>
    </source>
</evidence>
<dbReference type="InterPro" id="IPR036390">
    <property type="entry name" value="WH_DNA-bd_sf"/>
</dbReference>
<evidence type="ECO:0000256" key="7">
    <source>
        <dbReference type="PIRNR" id="PIRNR001767"/>
    </source>
</evidence>
<evidence type="ECO:0000256" key="2">
    <source>
        <dbReference type="ARBA" id="ARBA00006184"/>
    </source>
</evidence>
<dbReference type="InterPro" id="IPR027417">
    <property type="entry name" value="P-loop_NTPase"/>
</dbReference>
<dbReference type="SUPFAM" id="SSF52540">
    <property type="entry name" value="P-loop containing nucleoside triphosphate hydrolases"/>
    <property type="match status" value="1"/>
</dbReference>
<dbReference type="PANTHER" id="PTHR10763">
    <property type="entry name" value="CELL DIVISION CONTROL PROTEIN 6-RELATED"/>
    <property type="match status" value="1"/>
</dbReference>
<dbReference type="Gene3D" id="3.40.50.300">
    <property type="entry name" value="P-loop containing nucleotide triphosphate hydrolases"/>
    <property type="match status" value="1"/>
</dbReference>
<keyword evidence="5" id="KW-0539">Nucleus</keyword>
<dbReference type="GO" id="GO:0005634">
    <property type="term" value="C:nucleus"/>
    <property type="evidence" value="ECO:0007669"/>
    <property type="project" value="UniProtKB-SubCell"/>
</dbReference>
<feature type="domain" description="AAA+ ATPase" evidence="9">
    <location>
        <begin position="181"/>
        <end position="326"/>
    </location>
</feature>
<organism evidence="11 12">
    <name type="scientific">Tortispora caseinolytica NRRL Y-17796</name>
    <dbReference type="NCBI Taxonomy" id="767744"/>
    <lineage>
        <taxon>Eukaryota</taxon>
        <taxon>Fungi</taxon>
        <taxon>Dikarya</taxon>
        <taxon>Ascomycota</taxon>
        <taxon>Saccharomycotina</taxon>
        <taxon>Trigonopsidomycetes</taxon>
        <taxon>Trigonopsidales</taxon>
        <taxon>Trigonopsidaceae</taxon>
        <taxon>Tortispora</taxon>
    </lineage>
</organism>
<evidence type="ECO:0000313" key="12">
    <source>
        <dbReference type="Proteomes" id="UP000095023"/>
    </source>
</evidence>
<evidence type="ECO:0000256" key="1">
    <source>
        <dbReference type="ARBA" id="ARBA00004123"/>
    </source>
</evidence>
<sequence length="555" mass="61720">MTISCRGILGKRNASRLKENESAELVPRSRKRKTPCTPTRSTNVPKRPKRDISSSPTKSRKTRFSSKDKEMSLLSKYEEPETKEPLVCPNKPSKSPSKKPRLLSIDQLHNIDESDESLLLTPPTTPNIYNSAKWLFARGSAHKSARAKLFQASLPTTGVIVGREAEADKIIEFVRANSPDNKNTLYIAGPPGTGKTALINELRPRIQDLGYSMEVINAMSMSFDKRTREQTYQSILEKICGSSPDDHSDSVMDERQLESCIISGREDPMVLVIDEIDDLYSRLNSVYINLLRLAKYPNSNLVLVGISNALNFTERLSSITVAQGLKPETITFLPYNEEQISNIIASRFWSLVGGKPENQADNVSPPLMENSAIKLVARKTAATTGDLRKAFDICCQALDMVEEETRQKLRESGSGQQLNMISSLSMQTAPRAGISHVSKLFARSLGMTTVARVSAMSIQQKAVLCSLVHLERYKKSVTIQMVADKYKEVCELSRVLNCLKLQEVYDMINALESAGIVNRIQSRHGTSHSTVSSNIRHIDLLSAIGSVDILKEYLL</sequence>
<feature type="domain" description="Cdc6 C-terminal" evidence="10">
    <location>
        <begin position="464"/>
        <end position="544"/>
    </location>
</feature>
<protein>
    <recommendedName>
        <fullName evidence="7">Cell division control protein</fullName>
    </recommendedName>
</protein>
<dbReference type="OrthoDB" id="1926878at2759"/>
<dbReference type="AlphaFoldDB" id="A0A1E4TK81"/>
<dbReference type="SUPFAM" id="SSF46785">
    <property type="entry name" value="Winged helix' DNA-binding domain"/>
    <property type="match status" value="1"/>
</dbReference>
<keyword evidence="3" id="KW-0132">Cell division</keyword>
<accession>A0A1E4TK81</accession>
<keyword evidence="6" id="KW-0131">Cell cycle</keyword>
<dbReference type="InterPro" id="IPR041664">
    <property type="entry name" value="AAA_16"/>
</dbReference>
<dbReference type="GO" id="GO:0033314">
    <property type="term" value="P:mitotic DNA replication checkpoint signaling"/>
    <property type="evidence" value="ECO:0007669"/>
    <property type="project" value="TreeGrafter"/>
</dbReference>
<feature type="compositionally biased region" description="Basic and acidic residues" evidence="8">
    <location>
        <begin position="65"/>
        <end position="84"/>
    </location>
</feature>
<dbReference type="InterPro" id="IPR003593">
    <property type="entry name" value="AAA+_ATPase"/>
</dbReference>
<dbReference type="Gene3D" id="1.10.10.10">
    <property type="entry name" value="Winged helix-like DNA-binding domain superfamily/Winged helix DNA-binding domain"/>
    <property type="match status" value="1"/>
</dbReference>
<evidence type="ECO:0000256" key="5">
    <source>
        <dbReference type="ARBA" id="ARBA00023242"/>
    </source>
</evidence>
<dbReference type="Proteomes" id="UP000095023">
    <property type="component" value="Unassembled WGS sequence"/>
</dbReference>
<dbReference type="CDD" id="cd00009">
    <property type="entry name" value="AAA"/>
    <property type="match status" value="1"/>
</dbReference>
<evidence type="ECO:0000256" key="8">
    <source>
        <dbReference type="SAM" id="MobiDB-lite"/>
    </source>
</evidence>
<dbReference type="SMART" id="SM00382">
    <property type="entry name" value="AAA"/>
    <property type="match status" value="1"/>
</dbReference>
<keyword evidence="4" id="KW-0235">DNA replication</keyword>
<dbReference type="Pfam" id="PF13191">
    <property type="entry name" value="AAA_16"/>
    <property type="match status" value="1"/>
</dbReference>
<dbReference type="InterPro" id="IPR050311">
    <property type="entry name" value="ORC1/CDC6"/>
</dbReference>
<dbReference type="GO" id="GO:0006270">
    <property type="term" value="P:DNA replication initiation"/>
    <property type="evidence" value="ECO:0007669"/>
    <property type="project" value="UniProtKB-UniRule"/>
</dbReference>
<evidence type="ECO:0000259" key="9">
    <source>
        <dbReference type="SMART" id="SM00382"/>
    </source>
</evidence>
<dbReference type="PANTHER" id="PTHR10763:SF26">
    <property type="entry name" value="CELL DIVISION CONTROL PROTEIN 6 HOMOLOG"/>
    <property type="match status" value="1"/>
</dbReference>
<dbReference type="Pfam" id="PF22606">
    <property type="entry name" value="Cdc6-ORC-like_ATPase_lid"/>
    <property type="match status" value="1"/>
</dbReference>
<dbReference type="InterPro" id="IPR015163">
    <property type="entry name" value="Cdc6_C"/>
</dbReference>
<proteinExistence type="inferred from homology"/>
<name>A0A1E4TK81_9ASCO</name>
<dbReference type="EMBL" id="KV453841">
    <property type="protein sequence ID" value="ODV92146.1"/>
    <property type="molecule type" value="Genomic_DNA"/>
</dbReference>
<gene>
    <name evidence="11" type="ORF">CANCADRAFT_30390</name>
</gene>
<comment type="similarity">
    <text evidence="2 7">Belongs to the CDC6/cdc18 family.</text>
</comment>
<feature type="region of interest" description="Disordered" evidence="8">
    <location>
        <begin position="1"/>
        <end position="100"/>
    </location>
</feature>
<evidence type="ECO:0000256" key="4">
    <source>
        <dbReference type="ARBA" id="ARBA00022705"/>
    </source>
</evidence>
<dbReference type="SMART" id="SM01074">
    <property type="entry name" value="Cdc6_C"/>
    <property type="match status" value="1"/>
</dbReference>
<evidence type="ECO:0000256" key="6">
    <source>
        <dbReference type="ARBA" id="ARBA00023306"/>
    </source>
</evidence>
<evidence type="ECO:0000256" key="3">
    <source>
        <dbReference type="ARBA" id="ARBA00022618"/>
    </source>
</evidence>
<keyword evidence="12" id="KW-1185">Reference proteome</keyword>
<dbReference type="PIRSF" id="PIRSF001767">
    <property type="entry name" value="Cdc6"/>
    <property type="match status" value="1"/>
</dbReference>
<dbReference type="InterPro" id="IPR036388">
    <property type="entry name" value="WH-like_DNA-bd_sf"/>
</dbReference>
<reference evidence="12" key="1">
    <citation type="submission" date="2016-02" db="EMBL/GenBank/DDBJ databases">
        <title>Comparative genomics of biotechnologically important yeasts.</title>
        <authorList>
            <consortium name="DOE Joint Genome Institute"/>
            <person name="Riley R."/>
            <person name="Haridas S."/>
            <person name="Wolfe K.H."/>
            <person name="Lopes M.R."/>
            <person name="Hittinger C.T."/>
            <person name="Goker M."/>
            <person name="Salamov A."/>
            <person name="Wisecaver J."/>
            <person name="Long T.M."/>
            <person name="Aerts A.L."/>
            <person name="Barry K."/>
            <person name="Choi C."/>
            <person name="Clum A."/>
            <person name="Coughlan A.Y."/>
            <person name="Deshpande S."/>
            <person name="Douglass A.P."/>
            <person name="Hanson S.J."/>
            <person name="Klenk H.-P."/>
            <person name="Labutti K."/>
            <person name="Lapidus A."/>
            <person name="Lindquist E."/>
            <person name="Lipzen A."/>
            <person name="Meier-Kolthoff J.P."/>
            <person name="Ohm R.A."/>
            <person name="Otillar R.P."/>
            <person name="Pangilinan J."/>
            <person name="Peng Y."/>
            <person name="Rokas A."/>
            <person name="Rosa C.A."/>
            <person name="Scheuner C."/>
            <person name="Sibirny A.A."/>
            <person name="Slot J.C."/>
            <person name="Stielow J.B."/>
            <person name="Sun H."/>
            <person name="Kurtzman C.P."/>
            <person name="Blackwell M."/>
            <person name="Jeffries T.W."/>
            <person name="Grigoriev I.V."/>
        </authorList>
    </citation>
    <scope>NUCLEOTIDE SEQUENCE [LARGE SCALE GENOMIC DNA]</scope>
    <source>
        <strain evidence="12">NRRL Y-17796</strain>
    </source>
</reference>
<dbReference type="GO" id="GO:0051301">
    <property type="term" value="P:cell division"/>
    <property type="evidence" value="ECO:0007669"/>
    <property type="project" value="UniProtKB-UniRule"/>
</dbReference>
<dbReference type="Gene3D" id="1.10.8.60">
    <property type="match status" value="1"/>
</dbReference>
<comment type="subcellular location">
    <subcellularLocation>
        <location evidence="1">Nucleus</location>
    </subcellularLocation>
</comment>
<dbReference type="InterPro" id="IPR016314">
    <property type="entry name" value="Cdc6/18"/>
</dbReference>